<dbReference type="Pfam" id="PF06754">
    <property type="entry name" value="PhnG"/>
    <property type="match status" value="1"/>
</dbReference>
<dbReference type="STRING" id="36849.OXPF_38930"/>
<gene>
    <name evidence="1" type="ORF">OXPF_38930</name>
</gene>
<dbReference type="AlphaFoldDB" id="A0A0P9ABW7"/>
<dbReference type="EMBL" id="LKET01000067">
    <property type="protein sequence ID" value="KPU42593.1"/>
    <property type="molecule type" value="Genomic_DNA"/>
</dbReference>
<dbReference type="Proteomes" id="UP000050326">
    <property type="component" value="Unassembled WGS sequence"/>
</dbReference>
<evidence type="ECO:0000313" key="1">
    <source>
        <dbReference type="EMBL" id="KPU42593.1"/>
    </source>
</evidence>
<protein>
    <submittedName>
        <fullName evidence="1">Phosphonate metabolism protein PhnG</fullName>
    </submittedName>
</protein>
<organism evidence="1 2">
    <name type="scientific">Oxobacter pfennigii</name>
    <dbReference type="NCBI Taxonomy" id="36849"/>
    <lineage>
        <taxon>Bacteria</taxon>
        <taxon>Bacillati</taxon>
        <taxon>Bacillota</taxon>
        <taxon>Clostridia</taxon>
        <taxon>Eubacteriales</taxon>
        <taxon>Clostridiaceae</taxon>
        <taxon>Oxobacter</taxon>
    </lineage>
</organism>
<dbReference type="GO" id="GO:0019634">
    <property type="term" value="P:organic phosphonate metabolic process"/>
    <property type="evidence" value="ECO:0007669"/>
    <property type="project" value="InterPro"/>
</dbReference>
<comment type="caution">
    <text evidence="1">The sequence shown here is derived from an EMBL/GenBank/DDBJ whole genome shotgun (WGS) entry which is preliminary data.</text>
</comment>
<dbReference type="RefSeq" id="WP_054876858.1">
    <property type="nucleotide sequence ID" value="NZ_LKET01000067.1"/>
</dbReference>
<name>A0A0P9ABW7_9CLOT</name>
<dbReference type="OrthoDB" id="3182891at2"/>
<dbReference type="InterPro" id="IPR009609">
    <property type="entry name" value="Phosphonate_metab_PhnG"/>
</dbReference>
<evidence type="ECO:0000313" key="2">
    <source>
        <dbReference type="Proteomes" id="UP000050326"/>
    </source>
</evidence>
<proteinExistence type="predicted"/>
<dbReference type="NCBIfam" id="TIGR03293">
    <property type="entry name" value="PhnG_redo"/>
    <property type="match status" value="1"/>
</dbReference>
<sequence>MNRRMRTEILIRGSRSLARDMAKQIFDKYQVKTIEEPNYGLAMIKMREAAQNTLFYLGEVLVTEAKVHIENQLGIGIVSGNDTELSHWLAIVDAAYNASLKETLEWEEKLNEEHKNILEEEKRYKSKILMTKVNFDTMDV</sequence>
<keyword evidence="2" id="KW-1185">Reference proteome</keyword>
<accession>A0A0P9ABW7</accession>
<reference evidence="1 2" key="1">
    <citation type="submission" date="2015-09" db="EMBL/GenBank/DDBJ databases">
        <title>Genome sequence of Oxobacter pfennigii DSM 3222.</title>
        <authorList>
            <person name="Poehlein A."/>
            <person name="Bengelsdorf F.R."/>
            <person name="Schiel-Bengelsdorf B."/>
            <person name="Duerre P."/>
            <person name="Daniel R."/>
        </authorList>
    </citation>
    <scope>NUCLEOTIDE SEQUENCE [LARGE SCALE GENOMIC DNA]</scope>
    <source>
        <strain evidence="1 2">DSM 3222</strain>
    </source>
</reference>
<dbReference type="GO" id="GO:0015716">
    <property type="term" value="P:organic phosphonate transport"/>
    <property type="evidence" value="ECO:0007669"/>
    <property type="project" value="InterPro"/>
</dbReference>